<sequence>MESYLNKVGHAWRNFNGQNLASLLSLRDPHAEHHELLRQGWKFAETYLQDEGHLCPLVVYHLRALTFYTEGNHQGLYAAQFGVVKTFRTIFSESTSSSWLLKLMSVVLRDARDVAVLANDRLSRTGEAKPGEILEKCEKELKEVFRVCSGKYSGGEEQNKKQGMLLTVNQMFKLYFRLNNLELCKPVVTAVNIQIDAGIQFEKAHFVTYKYYLGKIAIMNLDIKKAADDLDVAFQNCHKDSPNNKRRILVNLIPLKMLMGKMPSTTLLERYNLRPQFENLASAVKSGHVKAYRDAIKEQEEFFTESKTFLVIEHLIVVVFRNLFKRVHQISGVTQVPISYFEKALVLSGYPTDSFETEGIAASLIYQGKMKGYVAHKQQKVVLSKHTPFPALTSCDPNPFETM</sequence>
<dbReference type="PANTHER" id="PTHR12732:SF0">
    <property type="entry name" value="PCI DOMAIN-CONTAINING PROTEIN 2"/>
    <property type="match status" value="1"/>
</dbReference>
<dbReference type="PANTHER" id="PTHR12732">
    <property type="entry name" value="UNCHARACTERIZED PROTEASOME COMPONENT REGION PCI-CONTAINING"/>
    <property type="match status" value="1"/>
</dbReference>
<comment type="caution">
    <text evidence="4">The sequence shown here is derived from an EMBL/GenBank/DDBJ whole genome shotgun (WGS) entry which is preliminary data.</text>
</comment>
<evidence type="ECO:0000256" key="2">
    <source>
        <dbReference type="ARBA" id="ARBA00033214"/>
    </source>
</evidence>
<dbReference type="InterPro" id="IPR036388">
    <property type="entry name" value="WH-like_DNA-bd_sf"/>
</dbReference>
<dbReference type="GO" id="GO:0003723">
    <property type="term" value="F:RNA binding"/>
    <property type="evidence" value="ECO:0007669"/>
    <property type="project" value="InterPro"/>
</dbReference>
<dbReference type="GO" id="GO:0006368">
    <property type="term" value="P:transcription elongation by RNA polymerase II"/>
    <property type="evidence" value="ECO:0007669"/>
    <property type="project" value="TreeGrafter"/>
</dbReference>
<keyword evidence="5" id="KW-1185">Reference proteome</keyword>
<dbReference type="GO" id="GO:0000973">
    <property type="term" value="P:post-transcriptional tethering of RNA polymerase II gene DNA at nuclear periphery"/>
    <property type="evidence" value="ECO:0007669"/>
    <property type="project" value="TreeGrafter"/>
</dbReference>
<organism evidence="4 5">
    <name type="scientific">Artemia franciscana</name>
    <name type="common">Brine shrimp</name>
    <name type="synonym">Artemia sanfranciscana</name>
    <dbReference type="NCBI Taxonomy" id="6661"/>
    <lineage>
        <taxon>Eukaryota</taxon>
        <taxon>Metazoa</taxon>
        <taxon>Ecdysozoa</taxon>
        <taxon>Arthropoda</taxon>
        <taxon>Crustacea</taxon>
        <taxon>Branchiopoda</taxon>
        <taxon>Anostraca</taxon>
        <taxon>Artemiidae</taxon>
        <taxon>Artemia</taxon>
    </lineage>
</organism>
<dbReference type="GO" id="GO:0016973">
    <property type="term" value="P:poly(A)+ mRNA export from nucleus"/>
    <property type="evidence" value="ECO:0007669"/>
    <property type="project" value="TreeGrafter"/>
</dbReference>
<dbReference type="Gene3D" id="1.10.10.10">
    <property type="entry name" value="Winged helix-like DNA-binding domain superfamily/Winged helix DNA-binding domain"/>
    <property type="match status" value="1"/>
</dbReference>
<evidence type="ECO:0000313" key="5">
    <source>
        <dbReference type="Proteomes" id="UP001187531"/>
    </source>
</evidence>
<reference evidence="4" key="1">
    <citation type="submission" date="2023-07" db="EMBL/GenBank/DDBJ databases">
        <title>Chromosome-level genome assembly of Artemia franciscana.</title>
        <authorList>
            <person name="Jo E."/>
        </authorList>
    </citation>
    <scope>NUCLEOTIDE SEQUENCE</scope>
    <source>
        <tissue evidence="4">Whole body</tissue>
    </source>
</reference>
<dbReference type="Pfam" id="PF01399">
    <property type="entry name" value="PCI"/>
    <property type="match status" value="1"/>
</dbReference>
<proteinExistence type="inferred from homology"/>
<evidence type="ECO:0000256" key="1">
    <source>
        <dbReference type="ARBA" id="ARBA00025771"/>
    </source>
</evidence>
<dbReference type="GO" id="GO:0003690">
    <property type="term" value="F:double-stranded DNA binding"/>
    <property type="evidence" value="ECO:0007669"/>
    <property type="project" value="InterPro"/>
</dbReference>
<comment type="similarity">
    <text evidence="1">Belongs to the CSN12 family.</text>
</comment>
<dbReference type="EMBL" id="JAVRJZ010000061">
    <property type="protein sequence ID" value="KAK2703930.1"/>
    <property type="molecule type" value="Genomic_DNA"/>
</dbReference>
<accession>A0AA88H3N1</accession>
<dbReference type="InterPro" id="IPR000717">
    <property type="entry name" value="PCI_dom"/>
</dbReference>
<dbReference type="SMART" id="SM00753">
    <property type="entry name" value="PAM"/>
    <property type="match status" value="1"/>
</dbReference>
<dbReference type="Proteomes" id="UP001187531">
    <property type="component" value="Unassembled WGS sequence"/>
</dbReference>
<evidence type="ECO:0000313" key="4">
    <source>
        <dbReference type="EMBL" id="KAK2703930.1"/>
    </source>
</evidence>
<dbReference type="GO" id="GO:0070390">
    <property type="term" value="C:transcription export complex 2"/>
    <property type="evidence" value="ECO:0007669"/>
    <property type="project" value="TreeGrafter"/>
</dbReference>
<gene>
    <name evidence="4" type="ORF">QYM36_017748</name>
</gene>
<name>A0AA88H3N1_ARTSF</name>
<dbReference type="InterPro" id="IPR045114">
    <property type="entry name" value="Csn12-like"/>
</dbReference>
<evidence type="ECO:0000259" key="3">
    <source>
        <dbReference type="PROSITE" id="PS50250"/>
    </source>
</evidence>
<feature type="domain" description="PCI" evidence="3">
    <location>
        <begin position="207"/>
        <end position="388"/>
    </location>
</feature>
<dbReference type="AlphaFoldDB" id="A0AA88H3N1"/>
<dbReference type="PROSITE" id="PS50250">
    <property type="entry name" value="PCI"/>
    <property type="match status" value="1"/>
</dbReference>
<protein>
    <recommendedName>
        <fullName evidence="2">CSN12-like protein</fullName>
    </recommendedName>
</protein>